<dbReference type="Proteomes" id="UP000800082">
    <property type="component" value="Unassembled WGS sequence"/>
</dbReference>
<feature type="non-terminal residue" evidence="7">
    <location>
        <position position="1"/>
    </location>
</feature>
<evidence type="ECO:0000259" key="6">
    <source>
        <dbReference type="PROSITE" id="PS51387"/>
    </source>
</evidence>
<dbReference type="GO" id="GO:0016491">
    <property type="term" value="F:oxidoreductase activity"/>
    <property type="evidence" value="ECO:0007669"/>
    <property type="project" value="UniProtKB-KW"/>
</dbReference>
<dbReference type="PROSITE" id="PS51387">
    <property type="entry name" value="FAD_PCMH"/>
    <property type="match status" value="1"/>
</dbReference>
<evidence type="ECO:0000313" key="8">
    <source>
        <dbReference type="Proteomes" id="UP000800082"/>
    </source>
</evidence>
<gene>
    <name evidence="7" type="ORF">M421DRAFT_32240</name>
</gene>
<name>A0A6A5R4I2_9PLEO</name>
<evidence type="ECO:0000256" key="1">
    <source>
        <dbReference type="ARBA" id="ARBA00001974"/>
    </source>
</evidence>
<organism evidence="7 8">
    <name type="scientific">Didymella exigua CBS 183.55</name>
    <dbReference type="NCBI Taxonomy" id="1150837"/>
    <lineage>
        <taxon>Eukaryota</taxon>
        <taxon>Fungi</taxon>
        <taxon>Dikarya</taxon>
        <taxon>Ascomycota</taxon>
        <taxon>Pezizomycotina</taxon>
        <taxon>Dothideomycetes</taxon>
        <taxon>Pleosporomycetidae</taxon>
        <taxon>Pleosporales</taxon>
        <taxon>Pleosporineae</taxon>
        <taxon>Didymellaceae</taxon>
        <taxon>Didymella</taxon>
    </lineage>
</organism>
<dbReference type="Pfam" id="PF01565">
    <property type="entry name" value="FAD_binding_4"/>
    <property type="match status" value="1"/>
</dbReference>
<protein>
    <submittedName>
        <fullName evidence="7">FAD-binding domain-containing protein</fullName>
    </submittedName>
</protein>
<keyword evidence="4" id="KW-0274">FAD</keyword>
<accession>A0A6A5R4I2</accession>
<dbReference type="SUPFAM" id="SSF56176">
    <property type="entry name" value="FAD-binding/transporter-associated domain-like"/>
    <property type="match status" value="1"/>
</dbReference>
<dbReference type="InterPro" id="IPR006094">
    <property type="entry name" value="Oxid_FAD_bind_N"/>
</dbReference>
<dbReference type="PANTHER" id="PTHR42973:SF39">
    <property type="entry name" value="FAD-BINDING PCMH-TYPE DOMAIN-CONTAINING PROTEIN"/>
    <property type="match status" value="1"/>
</dbReference>
<sequence length="583" mass="62404">LLTSVVGSATKLHCKCTPADSCWPSSSDWTDLNTSLSGALIRANPPASVCYSNEPNYNEEACALVRARWFDSTFHASDPVSIDYPVWTNDSCNPIYPNGTSVTGDPNAGRRGCDANTYPAYVVNATQTSQIATALNWATEKDIRAVVKATGHSHTGRSTGAGSLLIWTHNFRGLEYTESFLPTACAASVAIAAVQIAAGHTSGEIQAYLSKYEKVIVSGANPSVGIIGWLTGGGHGFLSTTYGMGSDNLLEATVVLASGKTIVANPCQNSDVFFAIRGGGGGTYGVVTEVVLKTYPSPQTAMHVFTLGSLPNATDMQFWGAVGFLHAHMQRLKEGGMQGYYYIIGPPAAPSLSLIWAFMLFDKPNGLVETLMAPIETYLMERANLFAYTSNITQAPTYFAIASQIQNEAVAGGGSTFGSRLMSPASLSDASSNARLLKEVGPSGNASHPNGPVSNPMLIGHMVGCSVFPSYYPEAQSLNPGWRDTLIHLVVVNGWQDGSQQAAIDAVHKDVTAKTQRLRTSSPDTGAYFNEADSQEPDWQTSFFTSNYERLRKIKRELDPKNTLWCSKCVGSESCVEQDGRLC</sequence>
<dbReference type="InterPro" id="IPR016169">
    <property type="entry name" value="FAD-bd_PCMH_sub2"/>
</dbReference>
<evidence type="ECO:0000256" key="4">
    <source>
        <dbReference type="ARBA" id="ARBA00022827"/>
    </source>
</evidence>
<dbReference type="InterPro" id="IPR050416">
    <property type="entry name" value="FAD-linked_Oxidoreductase"/>
</dbReference>
<dbReference type="Pfam" id="PF08031">
    <property type="entry name" value="BBE"/>
    <property type="match status" value="1"/>
</dbReference>
<keyword evidence="5" id="KW-0560">Oxidoreductase</keyword>
<evidence type="ECO:0000256" key="2">
    <source>
        <dbReference type="ARBA" id="ARBA00005466"/>
    </source>
</evidence>
<comment type="cofactor">
    <cofactor evidence="1">
        <name>FAD</name>
        <dbReference type="ChEBI" id="CHEBI:57692"/>
    </cofactor>
</comment>
<dbReference type="PANTHER" id="PTHR42973">
    <property type="entry name" value="BINDING OXIDOREDUCTASE, PUTATIVE (AFU_ORTHOLOGUE AFUA_1G17690)-RELATED"/>
    <property type="match status" value="1"/>
</dbReference>
<dbReference type="InterPro" id="IPR036318">
    <property type="entry name" value="FAD-bd_PCMH-like_sf"/>
</dbReference>
<dbReference type="GeneID" id="54346953"/>
<evidence type="ECO:0000313" key="7">
    <source>
        <dbReference type="EMBL" id="KAF1923001.1"/>
    </source>
</evidence>
<dbReference type="AlphaFoldDB" id="A0A6A5R4I2"/>
<feature type="non-terminal residue" evidence="7">
    <location>
        <position position="583"/>
    </location>
</feature>
<dbReference type="EMBL" id="ML979011">
    <property type="protein sequence ID" value="KAF1923001.1"/>
    <property type="molecule type" value="Genomic_DNA"/>
</dbReference>
<evidence type="ECO:0000256" key="3">
    <source>
        <dbReference type="ARBA" id="ARBA00022630"/>
    </source>
</evidence>
<dbReference type="GO" id="GO:0071949">
    <property type="term" value="F:FAD binding"/>
    <property type="evidence" value="ECO:0007669"/>
    <property type="project" value="InterPro"/>
</dbReference>
<dbReference type="OrthoDB" id="9983560at2759"/>
<keyword evidence="3" id="KW-0285">Flavoprotein</keyword>
<reference evidence="7" key="1">
    <citation type="journal article" date="2020" name="Stud. Mycol.">
        <title>101 Dothideomycetes genomes: a test case for predicting lifestyles and emergence of pathogens.</title>
        <authorList>
            <person name="Haridas S."/>
            <person name="Albert R."/>
            <person name="Binder M."/>
            <person name="Bloem J."/>
            <person name="Labutti K."/>
            <person name="Salamov A."/>
            <person name="Andreopoulos B."/>
            <person name="Baker S."/>
            <person name="Barry K."/>
            <person name="Bills G."/>
            <person name="Bluhm B."/>
            <person name="Cannon C."/>
            <person name="Castanera R."/>
            <person name="Culley D."/>
            <person name="Daum C."/>
            <person name="Ezra D."/>
            <person name="Gonzalez J."/>
            <person name="Henrissat B."/>
            <person name="Kuo A."/>
            <person name="Liang C."/>
            <person name="Lipzen A."/>
            <person name="Lutzoni F."/>
            <person name="Magnuson J."/>
            <person name="Mondo S."/>
            <person name="Nolan M."/>
            <person name="Ohm R."/>
            <person name="Pangilinan J."/>
            <person name="Park H.-J."/>
            <person name="Ramirez L."/>
            <person name="Alfaro M."/>
            <person name="Sun H."/>
            <person name="Tritt A."/>
            <person name="Yoshinaga Y."/>
            <person name="Zwiers L.-H."/>
            <person name="Turgeon B."/>
            <person name="Goodwin S."/>
            <person name="Spatafora J."/>
            <person name="Crous P."/>
            <person name="Grigoriev I."/>
        </authorList>
    </citation>
    <scope>NUCLEOTIDE SEQUENCE</scope>
    <source>
        <strain evidence="7">CBS 183.55</strain>
    </source>
</reference>
<dbReference type="InterPro" id="IPR012951">
    <property type="entry name" value="BBE"/>
</dbReference>
<dbReference type="RefSeq" id="XP_033443254.1">
    <property type="nucleotide sequence ID" value="XM_033589306.1"/>
</dbReference>
<feature type="domain" description="FAD-binding PCMH-type" evidence="6">
    <location>
        <begin position="115"/>
        <end position="297"/>
    </location>
</feature>
<keyword evidence="8" id="KW-1185">Reference proteome</keyword>
<proteinExistence type="inferred from homology"/>
<comment type="similarity">
    <text evidence="2">Belongs to the oxygen-dependent FAD-linked oxidoreductase family.</text>
</comment>
<dbReference type="InterPro" id="IPR016166">
    <property type="entry name" value="FAD-bd_PCMH"/>
</dbReference>
<dbReference type="Gene3D" id="3.30.465.10">
    <property type="match status" value="2"/>
</dbReference>
<evidence type="ECO:0000256" key="5">
    <source>
        <dbReference type="ARBA" id="ARBA00023002"/>
    </source>
</evidence>